<dbReference type="SUPFAM" id="SSF56574">
    <property type="entry name" value="Serpins"/>
    <property type="match status" value="1"/>
</dbReference>
<dbReference type="GO" id="GO:0004867">
    <property type="term" value="F:serine-type endopeptidase inhibitor activity"/>
    <property type="evidence" value="ECO:0007669"/>
    <property type="project" value="InterPro"/>
</dbReference>
<proteinExistence type="inferred from homology"/>
<dbReference type="STRING" id="1123071.SAMN02745181_2868"/>
<dbReference type="SMART" id="SM00093">
    <property type="entry name" value="SERPIN"/>
    <property type="match status" value="1"/>
</dbReference>
<dbReference type="InParanoid" id="A0A1M6NII3"/>
<evidence type="ECO:0000256" key="1">
    <source>
        <dbReference type="RuleBase" id="RU000411"/>
    </source>
</evidence>
<gene>
    <name evidence="3" type="ORF">SAMN02745181_2868</name>
</gene>
<dbReference type="InterPro" id="IPR042185">
    <property type="entry name" value="Serpin_sf_2"/>
</dbReference>
<accession>A0A1M6NII3</accession>
<dbReference type="PANTHER" id="PTHR11461">
    <property type="entry name" value="SERINE PROTEASE INHIBITOR, SERPIN"/>
    <property type="match status" value="1"/>
</dbReference>
<organism evidence="3 4">
    <name type="scientific">Rubritalea squalenifaciens DSM 18772</name>
    <dbReference type="NCBI Taxonomy" id="1123071"/>
    <lineage>
        <taxon>Bacteria</taxon>
        <taxon>Pseudomonadati</taxon>
        <taxon>Verrucomicrobiota</taxon>
        <taxon>Verrucomicrobiia</taxon>
        <taxon>Verrucomicrobiales</taxon>
        <taxon>Rubritaleaceae</taxon>
        <taxon>Rubritalea</taxon>
    </lineage>
</organism>
<protein>
    <submittedName>
        <fullName evidence="3">Serpin (Serine protease inhibitor)</fullName>
    </submittedName>
</protein>
<dbReference type="InterPro" id="IPR023796">
    <property type="entry name" value="Serpin_dom"/>
</dbReference>
<dbReference type="Proteomes" id="UP000184510">
    <property type="component" value="Unassembled WGS sequence"/>
</dbReference>
<sequence>MRSFVLLMVLAALLRAEDLPVLSGVVNGFAVDLYQQVEKKQNFCYSPYALHAALSMIEVGAEKRTRDELYAGLKLLGERGDTVIQHANVYGDMVERYSRGLPKQLEGKEDPLDLFLLNRIYLSQQRNYERDYLEIGRDVAGYGMEKKDFERDHQRIQKQVNAWVAHESLQRIENALPENAVRKDSSLLLLNGLFFQAPWHEPFDVKLTKPGGFHLHDGKAVQVPMMQREGKYGYLANSSWTAISLPFGQYSECHLVLIVPKVVDGLSGLEQNLKAKDLMDMRDLPQRTLRLHMPRFELKGESQPLMPALKGLGIKRAFDDPKGSAELTQIDATRNTVLGPVYQKSYFKVDEMGCDVLKASSAVLLDRVFEQTGRGFEFKADRAFLFLVQDSRTGMVLFMGRVADPRAH</sequence>
<dbReference type="Pfam" id="PF00079">
    <property type="entry name" value="Serpin"/>
    <property type="match status" value="1"/>
</dbReference>
<dbReference type="AlphaFoldDB" id="A0A1M6NII3"/>
<evidence type="ECO:0000259" key="2">
    <source>
        <dbReference type="SMART" id="SM00093"/>
    </source>
</evidence>
<dbReference type="InterPro" id="IPR000215">
    <property type="entry name" value="Serpin_fam"/>
</dbReference>
<feature type="domain" description="Serpin" evidence="2">
    <location>
        <begin position="31"/>
        <end position="405"/>
    </location>
</feature>
<dbReference type="Gene3D" id="2.30.39.10">
    <property type="entry name" value="Alpha-1-antitrypsin, domain 1"/>
    <property type="match status" value="1"/>
</dbReference>
<name>A0A1M6NII3_9BACT</name>
<dbReference type="CDD" id="cd19590">
    <property type="entry name" value="serpin_thermopin-like"/>
    <property type="match status" value="1"/>
</dbReference>
<evidence type="ECO:0000313" key="3">
    <source>
        <dbReference type="EMBL" id="SHJ95538.1"/>
    </source>
</evidence>
<keyword evidence="4" id="KW-1185">Reference proteome</keyword>
<dbReference type="Gene3D" id="3.30.497.10">
    <property type="entry name" value="Antithrombin, subunit I, domain 2"/>
    <property type="match status" value="1"/>
</dbReference>
<reference evidence="3 4" key="1">
    <citation type="submission" date="2016-11" db="EMBL/GenBank/DDBJ databases">
        <authorList>
            <person name="Jaros S."/>
            <person name="Januszkiewicz K."/>
            <person name="Wedrychowicz H."/>
        </authorList>
    </citation>
    <scope>NUCLEOTIDE SEQUENCE [LARGE SCALE GENOMIC DNA]</scope>
    <source>
        <strain evidence="3 4">DSM 18772</strain>
    </source>
</reference>
<dbReference type="EMBL" id="FQYR01000005">
    <property type="protein sequence ID" value="SHJ95538.1"/>
    <property type="molecule type" value="Genomic_DNA"/>
</dbReference>
<dbReference type="GO" id="GO:0005615">
    <property type="term" value="C:extracellular space"/>
    <property type="evidence" value="ECO:0007669"/>
    <property type="project" value="InterPro"/>
</dbReference>
<dbReference type="InterPro" id="IPR036186">
    <property type="entry name" value="Serpin_sf"/>
</dbReference>
<evidence type="ECO:0000313" key="4">
    <source>
        <dbReference type="Proteomes" id="UP000184510"/>
    </source>
</evidence>
<dbReference type="PANTHER" id="PTHR11461:SF211">
    <property type="entry name" value="GH10112P-RELATED"/>
    <property type="match status" value="1"/>
</dbReference>
<comment type="similarity">
    <text evidence="1">Belongs to the serpin family.</text>
</comment>
<dbReference type="InterPro" id="IPR042178">
    <property type="entry name" value="Serpin_sf_1"/>
</dbReference>